<evidence type="ECO:0000256" key="4">
    <source>
        <dbReference type="ARBA" id="ARBA00022989"/>
    </source>
</evidence>
<evidence type="ECO:0000256" key="1">
    <source>
        <dbReference type="ARBA" id="ARBA00004141"/>
    </source>
</evidence>
<dbReference type="PANTHER" id="PTHR23504">
    <property type="entry name" value="MAJOR FACILITATOR SUPERFAMILY DOMAIN-CONTAINING PROTEIN 10"/>
    <property type="match status" value="1"/>
</dbReference>
<keyword evidence="5 6" id="KW-0472">Membrane</keyword>
<keyword evidence="4 6" id="KW-1133">Transmembrane helix</keyword>
<gene>
    <name evidence="7" type="ORF">Clacol_004292</name>
</gene>
<dbReference type="Gene3D" id="1.20.1250.20">
    <property type="entry name" value="MFS general substrate transporter like domains"/>
    <property type="match status" value="1"/>
</dbReference>
<feature type="transmembrane region" description="Helical" evidence="6">
    <location>
        <begin position="187"/>
        <end position="206"/>
    </location>
</feature>
<evidence type="ECO:0000313" key="8">
    <source>
        <dbReference type="Proteomes" id="UP001050691"/>
    </source>
</evidence>
<dbReference type="GO" id="GO:0016020">
    <property type="term" value="C:membrane"/>
    <property type="evidence" value="ECO:0007669"/>
    <property type="project" value="UniProtKB-SubCell"/>
</dbReference>
<name>A0AAV5A600_9AGAM</name>
<dbReference type="InterPro" id="IPR036259">
    <property type="entry name" value="MFS_trans_sf"/>
</dbReference>
<dbReference type="EMBL" id="BPWL01000005">
    <property type="protein sequence ID" value="GJJ10066.1"/>
    <property type="molecule type" value="Genomic_DNA"/>
</dbReference>
<dbReference type="Pfam" id="PF07690">
    <property type="entry name" value="MFS_1"/>
    <property type="match status" value="1"/>
</dbReference>
<evidence type="ECO:0000256" key="3">
    <source>
        <dbReference type="ARBA" id="ARBA00022692"/>
    </source>
</evidence>
<feature type="transmembrane region" description="Helical" evidence="6">
    <location>
        <begin position="218"/>
        <end position="244"/>
    </location>
</feature>
<protein>
    <recommendedName>
        <fullName evidence="9">Major facilitator superfamily (MFS) profile domain-containing protein</fullName>
    </recommendedName>
</protein>
<reference evidence="7" key="1">
    <citation type="submission" date="2021-10" db="EMBL/GenBank/DDBJ databases">
        <title>De novo Genome Assembly of Clathrus columnatus (Basidiomycota, Fungi) Using Illumina and Nanopore Sequence Data.</title>
        <authorList>
            <person name="Ogiso-Tanaka E."/>
            <person name="Itagaki H."/>
            <person name="Hosoya T."/>
            <person name="Hosaka K."/>
        </authorList>
    </citation>
    <scope>NUCLEOTIDE SEQUENCE</scope>
    <source>
        <strain evidence="7">MO-923</strain>
    </source>
</reference>
<dbReference type="InterPro" id="IPR001958">
    <property type="entry name" value="Tet-R_TetA/multi-R_MdtG-like"/>
</dbReference>
<dbReference type="PANTHER" id="PTHR23504:SF15">
    <property type="entry name" value="MAJOR FACILITATOR SUPERFAMILY (MFS) PROFILE DOMAIN-CONTAINING PROTEIN"/>
    <property type="match status" value="1"/>
</dbReference>
<evidence type="ECO:0000256" key="5">
    <source>
        <dbReference type="ARBA" id="ARBA00023136"/>
    </source>
</evidence>
<evidence type="ECO:0008006" key="9">
    <source>
        <dbReference type="Google" id="ProtNLM"/>
    </source>
</evidence>
<dbReference type="Proteomes" id="UP001050691">
    <property type="component" value="Unassembled WGS sequence"/>
</dbReference>
<dbReference type="InterPro" id="IPR011701">
    <property type="entry name" value="MFS"/>
</dbReference>
<evidence type="ECO:0000256" key="2">
    <source>
        <dbReference type="ARBA" id="ARBA00022448"/>
    </source>
</evidence>
<feature type="transmembrane region" description="Helical" evidence="6">
    <location>
        <begin position="250"/>
        <end position="268"/>
    </location>
</feature>
<dbReference type="SUPFAM" id="SSF103473">
    <property type="entry name" value="MFS general substrate transporter"/>
    <property type="match status" value="1"/>
</dbReference>
<comment type="subcellular location">
    <subcellularLocation>
        <location evidence="1">Membrane</location>
        <topology evidence="1">Multi-pass membrane protein</topology>
    </subcellularLocation>
</comment>
<organism evidence="7 8">
    <name type="scientific">Clathrus columnatus</name>
    <dbReference type="NCBI Taxonomy" id="1419009"/>
    <lineage>
        <taxon>Eukaryota</taxon>
        <taxon>Fungi</taxon>
        <taxon>Dikarya</taxon>
        <taxon>Basidiomycota</taxon>
        <taxon>Agaricomycotina</taxon>
        <taxon>Agaricomycetes</taxon>
        <taxon>Phallomycetidae</taxon>
        <taxon>Phallales</taxon>
        <taxon>Clathraceae</taxon>
        <taxon>Clathrus</taxon>
    </lineage>
</organism>
<dbReference type="GO" id="GO:0022857">
    <property type="term" value="F:transmembrane transporter activity"/>
    <property type="evidence" value="ECO:0007669"/>
    <property type="project" value="InterPro"/>
</dbReference>
<feature type="transmembrane region" description="Helical" evidence="6">
    <location>
        <begin position="146"/>
        <end position="167"/>
    </location>
</feature>
<keyword evidence="8" id="KW-1185">Reference proteome</keyword>
<comment type="caution">
    <text evidence="7">The sequence shown here is derived from an EMBL/GenBank/DDBJ whole genome shotgun (WGS) entry which is preliminary data.</text>
</comment>
<keyword evidence="3 6" id="KW-0812">Transmembrane</keyword>
<dbReference type="AlphaFoldDB" id="A0AAV5A600"/>
<accession>A0AAV5A600</accession>
<evidence type="ECO:0000256" key="6">
    <source>
        <dbReference type="SAM" id="Phobius"/>
    </source>
</evidence>
<evidence type="ECO:0000313" key="7">
    <source>
        <dbReference type="EMBL" id="GJJ10066.1"/>
    </source>
</evidence>
<sequence length="270" mass="29840">MAISTASFGMTKTFLAMILTRCIGGAMGSVWAVTKTLTAEYTDSTNQAKAFQFLTIAYRSGQILGLPLGGLLAHPNRNYSLFQSTFWIENPFALPCFIAAGASTISVTLGYFILDETLKHRDKSYVNSVTHVCDTIPVKEILTSQFAGLLLNIIIMSFVSEVLFALFPLFSFTPVSLGGMGVGEATIGLQMSARAFLDISLMFFYSTFERCFGGALQLYRITMFTWPVALCCMPVLHIFARIFGSHSPQVHLMLFVFFITWGFCGFAWSE</sequence>
<feature type="transmembrane region" description="Helical" evidence="6">
    <location>
        <begin position="92"/>
        <end position="114"/>
    </location>
</feature>
<proteinExistence type="predicted"/>
<keyword evidence="2" id="KW-0813">Transport</keyword>
<dbReference type="PRINTS" id="PR01035">
    <property type="entry name" value="TCRTETA"/>
</dbReference>